<organism evidence="2 3">
    <name type="scientific">Anaerotalea alkaliphila</name>
    <dbReference type="NCBI Taxonomy" id="2662126"/>
    <lineage>
        <taxon>Bacteria</taxon>
        <taxon>Bacillati</taxon>
        <taxon>Bacillota</taxon>
        <taxon>Clostridia</taxon>
        <taxon>Eubacteriales</taxon>
        <taxon>Anaerotalea</taxon>
    </lineage>
</organism>
<keyword evidence="3" id="KW-1185">Reference proteome</keyword>
<dbReference type="AlphaFoldDB" id="A0A7X5KMY7"/>
<accession>A0A7X5KMY7</accession>
<keyword evidence="1" id="KW-0472">Membrane</keyword>
<feature type="transmembrane region" description="Helical" evidence="1">
    <location>
        <begin position="220"/>
        <end position="243"/>
    </location>
</feature>
<name>A0A7X5KMY7_9FIRM</name>
<protein>
    <submittedName>
        <fullName evidence="2">Uncharacterized protein</fullName>
    </submittedName>
</protein>
<feature type="transmembrane region" description="Helical" evidence="1">
    <location>
        <begin position="52"/>
        <end position="76"/>
    </location>
</feature>
<evidence type="ECO:0000313" key="2">
    <source>
        <dbReference type="EMBL" id="NDL67203.1"/>
    </source>
</evidence>
<reference evidence="2 3" key="1">
    <citation type="submission" date="2020-01" db="EMBL/GenBank/DDBJ databases">
        <title>Anaeroalcalibacter tamaniensis gen. nov., sp. nov., moderately halophilic strictly anaerobic fermenter bacterium from mud volcano of Taman peninsula.</title>
        <authorList>
            <person name="Frolova A."/>
            <person name="Merkel A.Y."/>
            <person name="Slobodkin A.I."/>
        </authorList>
    </citation>
    <scope>NUCLEOTIDE SEQUENCE [LARGE SCALE GENOMIC DNA]</scope>
    <source>
        <strain evidence="2 3">F-3ap</strain>
    </source>
</reference>
<dbReference type="RefSeq" id="WP_162369927.1">
    <property type="nucleotide sequence ID" value="NZ_JAAEEH010000011.1"/>
</dbReference>
<feature type="transmembrane region" description="Helical" evidence="1">
    <location>
        <begin position="188"/>
        <end position="208"/>
    </location>
</feature>
<comment type="caution">
    <text evidence="2">The sequence shown here is derived from an EMBL/GenBank/DDBJ whole genome shotgun (WGS) entry which is preliminary data.</text>
</comment>
<gene>
    <name evidence="2" type="ORF">GXN74_05535</name>
</gene>
<dbReference type="EMBL" id="JAAEEH010000011">
    <property type="protein sequence ID" value="NDL67203.1"/>
    <property type="molecule type" value="Genomic_DNA"/>
</dbReference>
<feature type="transmembrane region" description="Helical" evidence="1">
    <location>
        <begin position="21"/>
        <end position="40"/>
    </location>
</feature>
<feature type="transmembrane region" description="Helical" evidence="1">
    <location>
        <begin position="164"/>
        <end position="182"/>
    </location>
</feature>
<feature type="transmembrane region" description="Helical" evidence="1">
    <location>
        <begin position="127"/>
        <end position="152"/>
    </location>
</feature>
<sequence>MTFLYEMKDWMANFYRRYEGILKPFGKFLVSLGALRYLNAFFSLVPLLGSPWLHLLLAAVAAFVPATWFLLLLMVFTGAQLMARSVEAALIVFLGMVVLYLMFVRLQPDLAYLVLLVPLLEQWKLGILLPLVAGLFLSGTAVIPLGVGVVLYRMSAYVPGMLEIGGGGSTLYDLPEVMVGMYKYLSQAAMHDMAMLLTVLVFSAVVLSMRFVRGLPVRQVFYLAIAVGAAVNLLGFFLGSVLLKVEVSIGGLVAGTLVAGALTALFQFFRFSLDYQRSEKVQFEDDDHYYYVKVVPKVKLAKAVKEVKKIK</sequence>
<proteinExistence type="predicted"/>
<keyword evidence="1" id="KW-1133">Transmembrane helix</keyword>
<evidence type="ECO:0000256" key="1">
    <source>
        <dbReference type="SAM" id="Phobius"/>
    </source>
</evidence>
<feature type="transmembrane region" description="Helical" evidence="1">
    <location>
        <begin position="88"/>
        <end position="107"/>
    </location>
</feature>
<feature type="transmembrane region" description="Helical" evidence="1">
    <location>
        <begin position="249"/>
        <end position="269"/>
    </location>
</feature>
<keyword evidence="1" id="KW-0812">Transmembrane</keyword>
<dbReference type="Proteomes" id="UP000461585">
    <property type="component" value="Unassembled WGS sequence"/>
</dbReference>
<evidence type="ECO:0000313" key="3">
    <source>
        <dbReference type="Proteomes" id="UP000461585"/>
    </source>
</evidence>